<evidence type="ECO:0000313" key="2">
    <source>
        <dbReference type="EMBL" id="PKA62631.1"/>
    </source>
</evidence>
<reference evidence="2 3" key="1">
    <citation type="journal article" date="2017" name="Nature">
        <title>The Apostasia genome and the evolution of orchids.</title>
        <authorList>
            <person name="Zhang G.Q."/>
            <person name="Liu K.W."/>
            <person name="Li Z."/>
            <person name="Lohaus R."/>
            <person name="Hsiao Y.Y."/>
            <person name="Niu S.C."/>
            <person name="Wang J.Y."/>
            <person name="Lin Y.C."/>
            <person name="Xu Q."/>
            <person name="Chen L.J."/>
            <person name="Yoshida K."/>
            <person name="Fujiwara S."/>
            <person name="Wang Z.W."/>
            <person name="Zhang Y.Q."/>
            <person name="Mitsuda N."/>
            <person name="Wang M."/>
            <person name="Liu G.H."/>
            <person name="Pecoraro L."/>
            <person name="Huang H.X."/>
            <person name="Xiao X.J."/>
            <person name="Lin M."/>
            <person name="Wu X.Y."/>
            <person name="Wu W.L."/>
            <person name="Chen Y.Y."/>
            <person name="Chang S.B."/>
            <person name="Sakamoto S."/>
            <person name="Ohme-Takagi M."/>
            <person name="Yagi M."/>
            <person name="Zeng S.J."/>
            <person name="Shen C.Y."/>
            <person name="Yeh C.M."/>
            <person name="Luo Y.B."/>
            <person name="Tsai W.C."/>
            <person name="Van de Peer Y."/>
            <person name="Liu Z.J."/>
        </authorList>
    </citation>
    <scope>NUCLEOTIDE SEQUENCE [LARGE SCALE GENOMIC DNA]</scope>
    <source>
        <strain evidence="3">cv. Shenzhen</strain>
        <tissue evidence="2">Stem</tissue>
    </source>
</reference>
<dbReference type="EMBL" id="KZ451916">
    <property type="protein sequence ID" value="PKA62631.1"/>
    <property type="molecule type" value="Genomic_DNA"/>
</dbReference>
<accession>A0A2I0B4D5</accession>
<gene>
    <name evidence="2" type="ORF">AXF42_Ash012218</name>
</gene>
<organism evidence="2 3">
    <name type="scientific">Apostasia shenzhenica</name>
    <dbReference type="NCBI Taxonomy" id="1088818"/>
    <lineage>
        <taxon>Eukaryota</taxon>
        <taxon>Viridiplantae</taxon>
        <taxon>Streptophyta</taxon>
        <taxon>Embryophyta</taxon>
        <taxon>Tracheophyta</taxon>
        <taxon>Spermatophyta</taxon>
        <taxon>Magnoliopsida</taxon>
        <taxon>Liliopsida</taxon>
        <taxon>Asparagales</taxon>
        <taxon>Orchidaceae</taxon>
        <taxon>Apostasioideae</taxon>
        <taxon>Apostasia</taxon>
    </lineage>
</organism>
<keyword evidence="3" id="KW-1185">Reference proteome</keyword>
<dbReference type="InterPro" id="IPR007321">
    <property type="entry name" value="Transposase_28"/>
</dbReference>
<dbReference type="AlphaFoldDB" id="A0A2I0B4D5"/>
<name>A0A2I0B4D5_9ASPA</name>
<sequence>MVIPPTADFRPNSPPKGAVCVYRAQVDYGLMLPLQPEFREILNSFQIVSAQLSPKAVAYAYSFLKLLQAQGIPWTLTLFRTMFS</sequence>
<dbReference type="Pfam" id="PF04195">
    <property type="entry name" value="Transposase_28"/>
    <property type="match status" value="1"/>
</dbReference>
<dbReference type="Proteomes" id="UP000236161">
    <property type="component" value="Unassembled WGS sequence"/>
</dbReference>
<protein>
    <recommendedName>
        <fullName evidence="1">Transposase (putative) gypsy type domain-containing protein</fullName>
    </recommendedName>
</protein>
<dbReference type="OrthoDB" id="671678at2759"/>
<evidence type="ECO:0000259" key="1">
    <source>
        <dbReference type="Pfam" id="PF04195"/>
    </source>
</evidence>
<feature type="domain" description="Transposase (putative) gypsy type" evidence="1">
    <location>
        <begin position="19"/>
        <end position="84"/>
    </location>
</feature>
<proteinExistence type="predicted"/>
<evidence type="ECO:0000313" key="3">
    <source>
        <dbReference type="Proteomes" id="UP000236161"/>
    </source>
</evidence>